<dbReference type="AlphaFoldDB" id="A0A428SJ88"/>
<reference evidence="1 2" key="1">
    <citation type="submission" date="2017-06" db="EMBL/GenBank/DDBJ databases">
        <title>Comparative genomic analysis of Ambrosia Fusariam Clade fungi.</title>
        <authorList>
            <person name="Stajich J.E."/>
            <person name="Carrillo J."/>
            <person name="Kijimoto T."/>
            <person name="Eskalen A."/>
            <person name="O'Donnell K."/>
            <person name="Kasson M."/>
        </authorList>
    </citation>
    <scope>NUCLEOTIDE SEQUENCE [LARGE SCALE GENOMIC DNA]</scope>
    <source>
        <strain evidence="1 2">NRRL62579</strain>
    </source>
</reference>
<dbReference type="Gene3D" id="3.80.10.10">
    <property type="entry name" value="Ribonuclease Inhibitor"/>
    <property type="match status" value="1"/>
</dbReference>
<dbReference type="Proteomes" id="UP000287144">
    <property type="component" value="Unassembled WGS sequence"/>
</dbReference>
<dbReference type="EMBL" id="NKCK01000239">
    <property type="protein sequence ID" value="RSL89855.1"/>
    <property type="molecule type" value="Genomic_DNA"/>
</dbReference>
<comment type="caution">
    <text evidence="1">The sequence shown here is derived from an EMBL/GenBank/DDBJ whole genome shotgun (WGS) entry which is preliminary data.</text>
</comment>
<gene>
    <name evidence="1" type="ORF">CEP52_014776</name>
</gene>
<accession>A0A428SJ88</accession>
<evidence type="ECO:0000313" key="2">
    <source>
        <dbReference type="Proteomes" id="UP000287144"/>
    </source>
</evidence>
<dbReference type="InterPro" id="IPR032675">
    <property type="entry name" value="LRR_dom_sf"/>
</dbReference>
<keyword evidence="2" id="KW-1185">Reference proteome</keyword>
<name>A0A428SJ88_9HYPO</name>
<evidence type="ECO:0008006" key="3">
    <source>
        <dbReference type="Google" id="ProtNLM"/>
    </source>
</evidence>
<sequence>MSRLRGILARFPNLTSLTISHIHAWRYGKLSNEHYEQLSQKIRLVPLWKGWVEDLARMLLPILPSFPQLRKLNIPGSLALTGFEWMIVNRNILYLKVDNLVVCDSPDNQAHSFLQSFPSLQQLELGTEANGPVSDQKLSLKRLWWPDLCRVTFRHMWTSEDELVDFVVRHQLDELTLRNVTLYGGSWESFFDRIRNLPSRSIQSSKCITGAGIHIELAQAASMYKRWLSHAAQALQPRVHLAFTPR</sequence>
<protein>
    <recommendedName>
        <fullName evidence="3">F-box domain-containing protein</fullName>
    </recommendedName>
</protein>
<dbReference type="SUPFAM" id="SSF52047">
    <property type="entry name" value="RNI-like"/>
    <property type="match status" value="1"/>
</dbReference>
<evidence type="ECO:0000313" key="1">
    <source>
        <dbReference type="EMBL" id="RSL89855.1"/>
    </source>
</evidence>
<organism evidence="1 2">
    <name type="scientific">Fusarium oligoseptatum</name>
    <dbReference type="NCBI Taxonomy" id="2604345"/>
    <lineage>
        <taxon>Eukaryota</taxon>
        <taxon>Fungi</taxon>
        <taxon>Dikarya</taxon>
        <taxon>Ascomycota</taxon>
        <taxon>Pezizomycotina</taxon>
        <taxon>Sordariomycetes</taxon>
        <taxon>Hypocreomycetidae</taxon>
        <taxon>Hypocreales</taxon>
        <taxon>Nectriaceae</taxon>
        <taxon>Fusarium</taxon>
        <taxon>Fusarium solani species complex</taxon>
    </lineage>
</organism>
<proteinExistence type="predicted"/>